<evidence type="ECO:0000313" key="6">
    <source>
        <dbReference type="EMBL" id="GFH53892.1"/>
    </source>
</evidence>
<feature type="compositionally biased region" description="Polar residues" evidence="4">
    <location>
        <begin position="468"/>
        <end position="480"/>
    </location>
</feature>
<feature type="compositionally biased region" description="Basic and acidic residues" evidence="4">
    <location>
        <begin position="823"/>
        <end position="832"/>
    </location>
</feature>
<dbReference type="AlphaFoldDB" id="A0AAD3CX76"/>
<protein>
    <recommendedName>
        <fullName evidence="5">Glycosyltransferase 61 catalytic domain-containing protein</fullName>
    </recommendedName>
</protein>
<evidence type="ECO:0000256" key="3">
    <source>
        <dbReference type="ARBA" id="ARBA00023180"/>
    </source>
</evidence>
<feature type="compositionally biased region" description="Basic and acidic residues" evidence="4">
    <location>
        <begin position="441"/>
        <end position="450"/>
    </location>
</feature>
<dbReference type="Pfam" id="PF04577">
    <property type="entry name" value="Glyco_transf_61"/>
    <property type="match status" value="3"/>
</dbReference>
<keyword evidence="2" id="KW-0808">Transferase</keyword>
<reference evidence="6 7" key="1">
    <citation type="journal article" date="2021" name="Sci. Rep.">
        <title>The genome of the diatom Chaetoceros tenuissimus carries an ancient integrated fragment of an extant virus.</title>
        <authorList>
            <person name="Hongo Y."/>
            <person name="Kimura K."/>
            <person name="Takaki Y."/>
            <person name="Yoshida Y."/>
            <person name="Baba S."/>
            <person name="Kobayashi G."/>
            <person name="Nagasaki K."/>
            <person name="Hano T."/>
            <person name="Tomaru Y."/>
        </authorList>
    </citation>
    <scope>NUCLEOTIDE SEQUENCE [LARGE SCALE GENOMIC DNA]</scope>
    <source>
        <strain evidence="6 7">NIES-3715</strain>
    </source>
</reference>
<feature type="domain" description="Glycosyltransferase 61 catalytic" evidence="5">
    <location>
        <begin position="659"/>
        <end position="743"/>
    </location>
</feature>
<dbReference type="EMBL" id="BLLK01000047">
    <property type="protein sequence ID" value="GFH53892.1"/>
    <property type="molecule type" value="Genomic_DNA"/>
</dbReference>
<dbReference type="InterPro" id="IPR007657">
    <property type="entry name" value="Glycosyltransferase_61"/>
</dbReference>
<feature type="domain" description="Glycosyltransferase 61 catalytic" evidence="5">
    <location>
        <begin position="277"/>
        <end position="361"/>
    </location>
</feature>
<dbReference type="Proteomes" id="UP001054902">
    <property type="component" value="Unassembled WGS sequence"/>
</dbReference>
<feature type="region of interest" description="Disordered" evidence="4">
    <location>
        <begin position="823"/>
        <end position="862"/>
    </location>
</feature>
<evidence type="ECO:0000259" key="5">
    <source>
        <dbReference type="Pfam" id="PF04577"/>
    </source>
</evidence>
<evidence type="ECO:0000256" key="1">
    <source>
        <dbReference type="ARBA" id="ARBA00022676"/>
    </source>
</evidence>
<gene>
    <name evidence="6" type="ORF">CTEN210_10368</name>
</gene>
<evidence type="ECO:0000256" key="4">
    <source>
        <dbReference type="SAM" id="MobiDB-lite"/>
    </source>
</evidence>
<sequence>MTNRNNKNNRHRKQSRRDDRGWLNFRNHSTASLHSSWKMYAILALLLLTSLSMPTNFSNVKDVLRSSDDNTNNVKKLSYHPPSRAVSHNESNGTTTKTKANERITAPVCNNNETITGDVLIVNISSAQNNNTKMVNTPAKNPRNNTALCRIEENKIYEHFPHYMQFILRCWSFFQMQAKETNIIIVPDAKYHGKSSFQTGINDVLLKLGIQIETYSMMRPYFGQGNNSSSVSVGNSFGFFVASPVHAKEFRRQFMVALDLFAPSNDRGVVGESSIASQLIDKEMPKIAILNRKNTRSLLNVDEIAKSIKEELNMTDSVAVVGFENSSFVDQVKFFSEHDIVISPHGAQLTGIIFMPENGAILEIFPLGYVIQDYFGSLTAPIGLEHAYIYETNGNLAEETAYWTANLGRRGIARRRNLCLSVPKIVEGVKLLVKNWRKRHREENALRSSDDNTNNVKKLSYHPPSRAVSHNESNGTTTKTKANERITAPVCNNNETITGDVLIVNISSAQNNNTKMVNTPAKNPRNNTALCRIEENKMYEHFPHYMQFILRCWSFFQMQAKETNIIIVPDAKYHGKSSFQTGINDVLLKLGIQIETYSMMRPYFGQGNNSSSVSVGNSFGFFVASPVHAKEFRRQFMVALDLFAPSNDRGAVGESSTASQLIDKEMPKIAILNRKNTRSLLNVDEIAKSIKEELNMTDSVAVVGFENSSFVDQVKFFSEHDIVISPHGAQLTGIIFMPENGAILEIFPLGYVIQDYFGSLTAPIGLEHAYIYETNGNLAEETAYWTANLGRRGIARRRNLCLSVPKIVEGVKLLVKNWRKRHREENALRSSDDNTNNVKKLSYHPPSRAVSHNESNGTTTKTKANERITAPVCNNNETITGDVLIVNISSAQNNNTKMVNTPAKNPRNNTALCRIEENKMYEHFPHYMQFILRCWSFFQMQAKETNIIIVPDAKYHGKSSFQTGINDVLLKLGIQIETYSMMRPYFGQGNNSSSVSVGNSFGFFVASPVHAKEFRRQFMVALDLFAPSNDRGAVGESSTASQLIDKEMPKIAILNRKNTRSLLNVDEIAKSIKEELNMTDSVAVVGFENSSFVDQVKFFSEHDIVISPHGAQLTGIIFMPENGAILEIFPLGYVIQDYFGSLTAPIGLEHAYIYETNGNLAEETAYWTANLGRRGIARRRNLCLSVPKIVEGVKLLVKNWRKRHREESITTTTKN</sequence>
<feature type="compositionally biased region" description="Polar residues" evidence="4">
    <location>
        <begin position="86"/>
        <end position="98"/>
    </location>
</feature>
<dbReference type="GO" id="GO:0016757">
    <property type="term" value="F:glycosyltransferase activity"/>
    <property type="evidence" value="ECO:0007669"/>
    <property type="project" value="UniProtKB-KW"/>
</dbReference>
<feature type="domain" description="Glycosyltransferase 61 catalytic" evidence="5">
    <location>
        <begin position="1041"/>
        <end position="1125"/>
    </location>
</feature>
<evidence type="ECO:0000256" key="2">
    <source>
        <dbReference type="ARBA" id="ARBA00022679"/>
    </source>
</evidence>
<name>A0AAD3CX76_9STRA</name>
<feature type="compositionally biased region" description="Polar residues" evidence="4">
    <location>
        <begin position="850"/>
        <end position="862"/>
    </location>
</feature>
<keyword evidence="3" id="KW-0325">Glycoprotein</keyword>
<accession>A0AAD3CX76</accession>
<keyword evidence="1" id="KW-0328">Glycosyltransferase</keyword>
<feature type="region of interest" description="Disordered" evidence="4">
    <location>
        <begin position="441"/>
        <end position="480"/>
    </location>
</feature>
<dbReference type="PANTHER" id="PTHR20961">
    <property type="entry name" value="GLYCOSYLTRANSFERASE"/>
    <property type="match status" value="1"/>
</dbReference>
<organism evidence="6 7">
    <name type="scientific">Chaetoceros tenuissimus</name>
    <dbReference type="NCBI Taxonomy" id="426638"/>
    <lineage>
        <taxon>Eukaryota</taxon>
        <taxon>Sar</taxon>
        <taxon>Stramenopiles</taxon>
        <taxon>Ochrophyta</taxon>
        <taxon>Bacillariophyta</taxon>
        <taxon>Coscinodiscophyceae</taxon>
        <taxon>Chaetocerotophycidae</taxon>
        <taxon>Chaetocerotales</taxon>
        <taxon>Chaetocerotaceae</taxon>
        <taxon>Chaetoceros</taxon>
    </lineage>
</organism>
<comment type="caution">
    <text evidence="6">The sequence shown here is derived from an EMBL/GenBank/DDBJ whole genome shotgun (WGS) entry which is preliminary data.</text>
</comment>
<dbReference type="InterPro" id="IPR049625">
    <property type="entry name" value="Glyco_transf_61_cat"/>
</dbReference>
<feature type="region of interest" description="Disordered" evidence="4">
    <location>
        <begin position="66"/>
        <end position="98"/>
    </location>
</feature>
<feature type="region of interest" description="Disordered" evidence="4">
    <location>
        <begin position="1"/>
        <end position="21"/>
    </location>
</feature>
<proteinExistence type="predicted"/>
<evidence type="ECO:0000313" key="7">
    <source>
        <dbReference type="Proteomes" id="UP001054902"/>
    </source>
</evidence>
<keyword evidence="7" id="KW-1185">Reference proteome</keyword>